<accession>A0AAF0F8W0</accession>
<proteinExistence type="predicted"/>
<gene>
    <name evidence="1" type="ORF">MJAP1_003433</name>
</gene>
<evidence type="ECO:0000313" key="1">
    <source>
        <dbReference type="EMBL" id="WFD40447.1"/>
    </source>
</evidence>
<dbReference type="InterPro" id="IPR036770">
    <property type="entry name" value="Ankyrin_rpt-contain_sf"/>
</dbReference>
<dbReference type="Gene3D" id="1.25.40.20">
    <property type="entry name" value="Ankyrin repeat-containing domain"/>
    <property type="match status" value="1"/>
</dbReference>
<evidence type="ECO:0000313" key="2">
    <source>
        <dbReference type="Proteomes" id="UP001217754"/>
    </source>
</evidence>
<sequence>MRGLTQLPVEILWRILLYSRSAALPYVCRRLYLVYTQCPLYVVSEFLVGCWLDSYALRFTHGLRADAGIPALRPKFLPTSFPPSGSAIAQRRAATCDALSYFARFGVCTPALLGIAEQRLLDMPLCGNVCQLHGLFPADAPGLRPAHLACHTVPERLVRAIEARCMDDELRSIPEALHAPLRTMLATVESMVPSSARAKQMPRPPLGHLELLLRLILVHRASANSSQGFPLAMAVHRQSTPLVCFLLASGADPTLKQGIALQLAAKKGWLEGLKLLVERDDQLESKWRAHLNALVDVLNELSALRNHAVPFPHPRRPPAGRTKRRRLSDRCQLDLQHLQAAVRSQAWGLVAYMMHGKGLVPDVETLHLMELHGMP</sequence>
<dbReference type="EMBL" id="CP119963">
    <property type="protein sequence ID" value="WFD40447.1"/>
    <property type="molecule type" value="Genomic_DNA"/>
</dbReference>
<reference evidence="1" key="1">
    <citation type="submission" date="2023-03" db="EMBL/GenBank/DDBJ databases">
        <title>Mating type loci evolution in Malassezia.</title>
        <authorList>
            <person name="Coelho M.A."/>
        </authorList>
    </citation>
    <scope>NUCLEOTIDE SEQUENCE</scope>
    <source>
        <strain evidence="1">CBS 9431</strain>
    </source>
</reference>
<organism evidence="1 2">
    <name type="scientific">Malassezia japonica</name>
    <dbReference type="NCBI Taxonomy" id="223818"/>
    <lineage>
        <taxon>Eukaryota</taxon>
        <taxon>Fungi</taxon>
        <taxon>Dikarya</taxon>
        <taxon>Basidiomycota</taxon>
        <taxon>Ustilaginomycotina</taxon>
        <taxon>Malasseziomycetes</taxon>
        <taxon>Malasseziales</taxon>
        <taxon>Malasseziaceae</taxon>
        <taxon>Malassezia</taxon>
    </lineage>
</organism>
<dbReference type="RefSeq" id="XP_060123344.1">
    <property type="nucleotide sequence ID" value="XM_060267361.1"/>
</dbReference>
<dbReference type="GeneID" id="85227084"/>
<dbReference type="AlphaFoldDB" id="A0AAF0F8W0"/>
<keyword evidence="2" id="KW-1185">Reference proteome</keyword>
<name>A0AAF0F8W0_9BASI</name>
<protein>
    <submittedName>
        <fullName evidence="1">Uncharacterized protein</fullName>
    </submittedName>
</protein>
<dbReference type="SUPFAM" id="SSF48403">
    <property type="entry name" value="Ankyrin repeat"/>
    <property type="match status" value="1"/>
</dbReference>
<dbReference type="Proteomes" id="UP001217754">
    <property type="component" value="Chromosome 6"/>
</dbReference>